<dbReference type="PANTHER" id="PTHR30474">
    <property type="entry name" value="CELL CYCLE PROTEIN"/>
    <property type="match status" value="1"/>
</dbReference>
<keyword evidence="3" id="KW-0812">Transmembrane</keyword>
<dbReference type="PROSITE" id="PS00428">
    <property type="entry name" value="FTSW_RODA_SPOVE"/>
    <property type="match status" value="1"/>
</dbReference>
<dbReference type="GO" id="GO:0008955">
    <property type="term" value="F:peptidoglycan glycosyltransferase activity"/>
    <property type="evidence" value="ECO:0007669"/>
    <property type="project" value="UniProtKB-EC"/>
</dbReference>
<evidence type="ECO:0000313" key="9">
    <source>
        <dbReference type="EMBL" id="BAV86728.1"/>
    </source>
</evidence>
<evidence type="ECO:0000256" key="8">
    <source>
        <dbReference type="ARBA" id="ARBA00049902"/>
    </source>
</evidence>
<evidence type="ECO:0000256" key="2">
    <source>
        <dbReference type="ARBA" id="ARBA00004752"/>
    </source>
</evidence>
<evidence type="ECO:0000256" key="1">
    <source>
        <dbReference type="ARBA" id="ARBA00004141"/>
    </source>
</evidence>
<dbReference type="GO" id="GO:0015648">
    <property type="term" value="F:lipid-linked peptidoglycan transporter activity"/>
    <property type="evidence" value="ECO:0007669"/>
    <property type="project" value="TreeGrafter"/>
</dbReference>
<accession>A0A2Z5QWE2</accession>
<gene>
    <name evidence="9" type="ORF">RA11412_0429</name>
</gene>
<dbReference type="GO" id="GO:0008360">
    <property type="term" value="P:regulation of cell shape"/>
    <property type="evidence" value="ECO:0007669"/>
    <property type="project" value="UniProtKB-KW"/>
</dbReference>
<dbReference type="GO" id="GO:0051301">
    <property type="term" value="P:cell division"/>
    <property type="evidence" value="ECO:0007669"/>
    <property type="project" value="UniProtKB-KW"/>
</dbReference>
<organism evidence="9 10">
    <name type="scientific">Rothia aeria</name>
    <dbReference type="NCBI Taxonomy" id="172042"/>
    <lineage>
        <taxon>Bacteria</taxon>
        <taxon>Bacillati</taxon>
        <taxon>Actinomycetota</taxon>
        <taxon>Actinomycetes</taxon>
        <taxon>Micrococcales</taxon>
        <taxon>Micrococcaceae</taxon>
        <taxon>Rothia</taxon>
    </lineage>
</organism>
<keyword evidence="10" id="KW-1185">Reference proteome</keyword>
<keyword evidence="5" id="KW-1133">Transmembrane helix</keyword>
<keyword evidence="4" id="KW-0133">Cell shape</keyword>
<dbReference type="KEGG" id="raj:RA11412_0429"/>
<reference evidence="9 10" key="1">
    <citation type="submission" date="2016-10" db="EMBL/GenBank/DDBJ databases">
        <title>Genome sequence of Rothia aeria strain JCM11412.</title>
        <authorList>
            <person name="Nambu T."/>
        </authorList>
    </citation>
    <scope>NUCLEOTIDE SEQUENCE [LARGE SCALE GENOMIC DNA]</scope>
    <source>
        <strain evidence="9 10">JCM 11412</strain>
    </source>
</reference>
<evidence type="ECO:0000256" key="4">
    <source>
        <dbReference type="ARBA" id="ARBA00022960"/>
    </source>
</evidence>
<dbReference type="EC" id="2.4.99.28" evidence="7"/>
<dbReference type="InterPro" id="IPR001182">
    <property type="entry name" value="FtsW/RodA"/>
</dbReference>
<dbReference type="EMBL" id="AP017895">
    <property type="protein sequence ID" value="BAV86728.1"/>
    <property type="molecule type" value="Genomic_DNA"/>
</dbReference>
<dbReference type="Proteomes" id="UP000250241">
    <property type="component" value="Chromosome"/>
</dbReference>
<dbReference type="GO" id="GO:0032153">
    <property type="term" value="C:cell division site"/>
    <property type="evidence" value="ECO:0007669"/>
    <property type="project" value="TreeGrafter"/>
</dbReference>
<protein>
    <recommendedName>
        <fullName evidence="7">peptidoglycan glycosyltransferase</fullName>
        <ecNumber evidence="7">2.4.99.28</ecNumber>
    </recommendedName>
</protein>
<evidence type="ECO:0000256" key="6">
    <source>
        <dbReference type="ARBA" id="ARBA00023136"/>
    </source>
</evidence>
<comment type="catalytic activity">
    <reaction evidence="8">
        <text>[GlcNAc-(1-&gt;4)-Mur2Ac(oyl-L-Ala-gamma-D-Glu-L-Lys-D-Ala-D-Ala)](n)-di-trans,octa-cis-undecaprenyl diphosphate + beta-D-GlcNAc-(1-&gt;4)-Mur2Ac(oyl-L-Ala-gamma-D-Glu-L-Lys-D-Ala-D-Ala)-di-trans,octa-cis-undecaprenyl diphosphate = [GlcNAc-(1-&gt;4)-Mur2Ac(oyl-L-Ala-gamma-D-Glu-L-Lys-D-Ala-D-Ala)](n+1)-di-trans,octa-cis-undecaprenyl diphosphate + di-trans,octa-cis-undecaprenyl diphosphate + H(+)</text>
        <dbReference type="Rhea" id="RHEA:23708"/>
        <dbReference type="Rhea" id="RHEA-COMP:9602"/>
        <dbReference type="Rhea" id="RHEA-COMP:9603"/>
        <dbReference type="ChEBI" id="CHEBI:15378"/>
        <dbReference type="ChEBI" id="CHEBI:58405"/>
        <dbReference type="ChEBI" id="CHEBI:60033"/>
        <dbReference type="ChEBI" id="CHEBI:78435"/>
        <dbReference type="EC" id="2.4.99.28"/>
    </reaction>
</comment>
<dbReference type="Pfam" id="PF01098">
    <property type="entry name" value="FTSW_RODA_SPOVE"/>
    <property type="match status" value="1"/>
</dbReference>
<proteinExistence type="predicted"/>
<evidence type="ECO:0000313" key="10">
    <source>
        <dbReference type="Proteomes" id="UP000250241"/>
    </source>
</evidence>
<name>A0A2Z5QWE2_9MICC</name>
<dbReference type="InterPro" id="IPR018365">
    <property type="entry name" value="Cell_cycle_FtsW-rel_CS"/>
</dbReference>
<dbReference type="RefSeq" id="WP_037233965.1">
    <property type="nucleotide sequence ID" value="NZ_CAUOLR010000027.1"/>
</dbReference>
<evidence type="ECO:0000256" key="3">
    <source>
        <dbReference type="ARBA" id="ARBA00022692"/>
    </source>
</evidence>
<keyword evidence="6" id="KW-0472">Membrane</keyword>
<evidence type="ECO:0000256" key="5">
    <source>
        <dbReference type="ARBA" id="ARBA00022989"/>
    </source>
</evidence>
<dbReference type="GeneID" id="93861889"/>
<dbReference type="AlphaFoldDB" id="A0A2Z5QWE2"/>
<keyword evidence="9" id="KW-0131">Cell cycle</keyword>
<dbReference type="PANTHER" id="PTHR30474:SF3">
    <property type="entry name" value="PEPTIDOGLYCAN GLYCOSYLTRANSFERASE RODA"/>
    <property type="match status" value="1"/>
</dbReference>
<sequence length="487" mass="52485">MASSLFSRRDPNAPKSRRFIEIVLLVLAVGISSGALYLRNPEEAFGSSSSAWLMGTVVLGVGALILHVVLGLRARYADPFILPIVIVLNGVGLAMIYRIDSDLKYPVGDSQLFWTGLSMLACAVVIYFLRDHRVLRKVTYISLALSLILLVLPLLPIIGQEINGARIWISIAGRTFQPGEVAKITLAIFFAGYLSTHRDLILVAGRRIGPIQLPRFRDLVPVFLAWLASIGVLVFQHDLGSSILFFGLFMAMLYLSTGKTSWLVTGGIGVVAGGFLAYHSISHVHDRIYAWVHAFDNDIYNSSYGGSRQILQGVFGLSYGGLFGRGWGQGRTYLVPYANSDMIITSLGEELGLLGLGAILMMYLVLVSRGYRAALGTRDGFGKLLAAGLSTVMVLQLFVVVGGVTRLIPLTGLTTPFMSAGGSSLVANWIIVALWLAISHSARAPHGVVDFDAPRGIDYGSNDYEPEGATSVLARISTASTEGSQRG</sequence>
<comment type="pathway">
    <text evidence="2">Cell wall biogenesis; peptidoglycan biosynthesis.</text>
</comment>
<comment type="subcellular location">
    <subcellularLocation>
        <location evidence="1">Membrane</location>
        <topology evidence="1">Multi-pass membrane protein</topology>
    </subcellularLocation>
</comment>
<evidence type="ECO:0000256" key="7">
    <source>
        <dbReference type="ARBA" id="ARBA00044770"/>
    </source>
</evidence>
<dbReference type="GO" id="GO:0005886">
    <property type="term" value="C:plasma membrane"/>
    <property type="evidence" value="ECO:0007669"/>
    <property type="project" value="TreeGrafter"/>
</dbReference>
<keyword evidence="9" id="KW-0132">Cell division</keyword>